<accession>A4CM24</accession>
<keyword evidence="2" id="KW-0732">Signal</keyword>
<feature type="signal peptide" evidence="2">
    <location>
        <begin position="1"/>
        <end position="21"/>
    </location>
</feature>
<dbReference type="Gene3D" id="2.60.40.10">
    <property type="entry name" value="Immunoglobulins"/>
    <property type="match status" value="1"/>
</dbReference>
<dbReference type="HOGENOM" id="CLU_1531407_0_0_10"/>
<dbReference type="KEGG" id="rbi:RB2501_10337"/>
<keyword evidence="4" id="KW-1185">Reference proteome</keyword>
<gene>
    <name evidence="3" type="ordered locus">RB2501_10337</name>
</gene>
<dbReference type="RefSeq" id="WP_015754037.1">
    <property type="nucleotide sequence ID" value="NC_013222.1"/>
</dbReference>
<dbReference type="Proteomes" id="UP000009049">
    <property type="component" value="Chromosome"/>
</dbReference>
<dbReference type="EMBL" id="CP001712">
    <property type="protein sequence ID" value="EAR14716.1"/>
    <property type="molecule type" value="Genomic_DNA"/>
</dbReference>
<dbReference type="AlphaFoldDB" id="A4CM24"/>
<name>A4CM24_ROBBH</name>
<evidence type="ECO:0008006" key="5">
    <source>
        <dbReference type="Google" id="ProtNLM"/>
    </source>
</evidence>
<sequence>MRKLALRICFLSLLTFTVLSCKDEPKGEIDGGDSDQSTSTISPVEPEEPVTPPPVSKADLRVSNLKIEKVVEAGGNKMHYVSVVITNHGETEARGFDCGFTYKCPAGLVLSSGNDLVQGGYLGPNASRTYGARIKISCDPIPAFLDISLDPDFNDDVDESNEQNNMLKTRLTIPF</sequence>
<dbReference type="InterPro" id="IPR013783">
    <property type="entry name" value="Ig-like_fold"/>
</dbReference>
<dbReference type="STRING" id="313596.RB2501_10337"/>
<evidence type="ECO:0000256" key="2">
    <source>
        <dbReference type="SAM" id="SignalP"/>
    </source>
</evidence>
<evidence type="ECO:0000313" key="3">
    <source>
        <dbReference type="EMBL" id="EAR14716.1"/>
    </source>
</evidence>
<evidence type="ECO:0000256" key="1">
    <source>
        <dbReference type="SAM" id="MobiDB-lite"/>
    </source>
</evidence>
<feature type="chain" id="PRO_5002667645" description="CARDB domain-containing protein" evidence="2">
    <location>
        <begin position="22"/>
        <end position="175"/>
    </location>
</feature>
<protein>
    <recommendedName>
        <fullName evidence="5">CARDB domain-containing protein</fullName>
    </recommendedName>
</protein>
<feature type="region of interest" description="Disordered" evidence="1">
    <location>
        <begin position="27"/>
        <end position="57"/>
    </location>
</feature>
<reference evidence="3 4" key="1">
    <citation type="journal article" date="2009" name="J. Bacteriol.">
        <title>Complete genome sequence of Robiginitalea biformata HTCC2501.</title>
        <authorList>
            <person name="Oh H.M."/>
            <person name="Giovannoni S.J."/>
            <person name="Lee K."/>
            <person name="Ferriera S."/>
            <person name="Johnson J."/>
            <person name="Cho J.C."/>
        </authorList>
    </citation>
    <scope>NUCLEOTIDE SEQUENCE [LARGE SCALE GENOMIC DNA]</scope>
    <source>
        <strain evidence="4">ATCC BAA-864 / HTCC2501 / KCTC 12146</strain>
    </source>
</reference>
<proteinExistence type="predicted"/>
<evidence type="ECO:0000313" key="4">
    <source>
        <dbReference type="Proteomes" id="UP000009049"/>
    </source>
</evidence>
<dbReference type="eggNOG" id="COG1572">
    <property type="taxonomic scope" value="Bacteria"/>
</dbReference>
<dbReference type="PROSITE" id="PS51257">
    <property type="entry name" value="PROKAR_LIPOPROTEIN"/>
    <property type="match status" value="1"/>
</dbReference>
<organism evidence="3 4">
    <name type="scientific">Robiginitalea biformata (strain ATCC BAA-864 / DSM 15991 / KCTC 12146 / HTCC2501)</name>
    <dbReference type="NCBI Taxonomy" id="313596"/>
    <lineage>
        <taxon>Bacteria</taxon>
        <taxon>Pseudomonadati</taxon>
        <taxon>Bacteroidota</taxon>
        <taxon>Flavobacteriia</taxon>
        <taxon>Flavobacteriales</taxon>
        <taxon>Flavobacteriaceae</taxon>
        <taxon>Robiginitalea</taxon>
    </lineage>
</organism>